<gene>
    <name evidence="2" type="ORF">LITE_LOCUS10969</name>
</gene>
<dbReference type="EMBL" id="CAMGYJ010000004">
    <property type="protein sequence ID" value="CAI0400922.1"/>
    <property type="molecule type" value="Genomic_DNA"/>
</dbReference>
<feature type="non-terminal residue" evidence="2">
    <location>
        <position position="102"/>
    </location>
</feature>
<evidence type="ECO:0000313" key="2">
    <source>
        <dbReference type="EMBL" id="CAI0400922.1"/>
    </source>
</evidence>
<reference evidence="2" key="1">
    <citation type="submission" date="2022-08" db="EMBL/GenBank/DDBJ databases">
        <authorList>
            <person name="Gutierrez-Valencia J."/>
        </authorList>
    </citation>
    <scope>NUCLEOTIDE SEQUENCE</scope>
</reference>
<evidence type="ECO:0000313" key="3">
    <source>
        <dbReference type="Proteomes" id="UP001154282"/>
    </source>
</evidence>
<comment type="caution">
    <text evidence="2">The sequence shown here is derived from an EMBL/GenBank/DDBJ whole genome shotgun (WGS) entry which is preliminary data.</text>
</comment>
<sequence>MYSSANPPRIHLLPAATESESEEATAGGRIRKRPTWTKEKEVVSVAALWRNRYWVLITEAWEKYSKRNHRPPWLLLPPWMTAFWPKVMHGQQLVLTQLPPAR</sequence>
<keyword evidence="3" id="KW-1185">Reference proteome</keyword>
<dbReference type="AlphaFoldDB" id="A0AAV0ITH7"/>
<organism evidence="2 3">
    <name type="scientific">Linum tenue</name>
    <dbReference type="NCBI Taxonomy" id="586396"/>
    <lineage>
        <taxon>Eukaryota</taxon>
        <taxon>Viridiplantae</taxon>
        <taxon>Streptophyta</taxon>
        <taxon>Embryophyta</taxon>
        <taxon>Tracheophyta</taxon>
        <taxon>Spermatophyta</taxon>
        <taxon>Magnoliopsida</taxon>
        <taxon>eudicotyledons</taxon>
        <taxon>Gunneridae</taxon>
        <taxon>Pentapetalae</taxon>
        <taxon>rosids</taxon>
        <taxon>fabids</taxon>
        <taxon>Malpighiales</taxon>
        <taxon>Linaceae</taxon>
        <taxon>Linum</taxon>
    </lineage>
</organism>
<name>A0AAV0ITH7_9ROSI</name>
<dbReference type="Proteomes" id="UP001154282">
    <property type="component" value="Unassembled WGS sequence"/>
</dbReference>
<accession>A0AAV0ITH7</accession>
<protein>
    <submittedName>
        <fullName evidence="2">Uncharacterized protein</fullName>
    </submittedName>
</protein>
<proteinExistence type="predicted"/>
<feature type="region of interest" description="Disordered" evidence="1">
    <location>
        <begin position="1"/>
        <end position="33"/>
    </location>
</feature>
<evidence type="ECO:0000256" key="1">
    <source>
        <dbReference type="SAM" id="MobiDB-lite"/>
    </source>
</evidence>